<organism evidence="1">
    <name type="scientific">marine sediment metagenome</name>
    <dbReference type="NCBI Taxonomy" id="412755"/>
    <lineage>
        <taxon>unclassified sequences</taxon>
        <taxon>metagenomes</taxon>
        <taxon>ecological metagenomes</taxon>
    </lineage>
</organism>
<dbReference type="EMBL" id="LAZR01051624">
    <property type="protein sequence ID" value="KKK84764.1"/>
    <property type="molecule type" value="Genomic_DNA"/>
</dbReference>
<accession>A0A0F9B2C2</accession>
<comment type="caution">
    <text evidence="1">The sequence shown here is derived from an EMBL/GenBank/DDBJ whole genome shotgun (WGS) entry which is preliminary data.</text>
</comment>
<sequence>MNRLVWRIKAFWFALTRGYDARTAWYTTGVFVEPDGAYEGGDTPQEAVLTELSYQ</sequence>
<dbReference type="AlphaFoldDB" id="A0A0F9B2C2"/>
<reference evidence="1" key="1">
    <citation type="journal article" date="2015" name="Nature">
        <title>Complex archaea that bridge the gap between prokaryotes and eukaryotes.</title>
        <authorList>
            <person name="Spang A."/>
            <person name="Saw J.H."/>
            <person name="Jorgensen S.L."/>
            <person name="Zaremba-Niedzwiedzka K."/>
            <person name="Martijn J."/>
            <person name="Lind A.E."/>
            <person name="van Eijk R."/>
            <person name="Schleper C."/>
            <person name="Guy L."/>
            <person name="Ettema T.J."/>
        </authorList>
    </citation>
    <scope>NUCLEOTIDE SEQUENCE</scope>
</reference>
<protein>
    <submittedName>
        <fullName evidence="1">Uncharacterized protein</fullName>
    </submittedName>
</protein>
<evidence type="ECO:0000313" key="1">
    <source>
        <dbReference type="EMBL" id="KKK84764.1"/>
    </source>
</evidence>
<gene>
    <name evidence="1" type="ORF">LCGC14_2780040</name>
</gene>
<proteinExistence type="predicted"/>
<name>A0A0F9B2C2_9ZZZZ</name>